<dbReference type="NCBIfam" id="TIGR00753">
    <property type="entry name" value="undec_PP_bacA"/>
    <property type="match status" value="1"/>
</dbReference>
<gene>
    <name evidence="14" type="primary">uppP</name>
    <name evidence="15" type="ORF">EV696_103212</name>
</gene>
<evidence type="ECO:0000256" key="4">
    <source>
        <dbReference type="ARBA" id="ARBA00021581"/>
    </source>
</evidence>
<dbReference type="InterPro" id="IPR003824">
    <property type="entry name" value="UppP"/>
</dbReference>
<evidence type="ECO:0000256" key="14">
    <source>
        <dbReference type="HAMAP-Rule" id="MF_01006"/>
    </source>
</evidence>
<proteinExistence type="inferred from homology"/>
<dbReference type="NCBIfam" id="NF001390">
    <property type="entry name" value="PRK00281.1-4"/>
    <property type="match status" value="1"/>
</dbReference>
<feature type="transmembrane region" description="Helical" evidence="14">
    <location>
        <begin position="250"/>
        <end position="269"/>
    </location>
</feature>
<dbReference type="HAMAP" id="MF_01006">
    <property type="entry name" value="Undec_diphosphatase"/>
    <property type="match status" value="1"/>
</dbReference>
<evidence type="ECO:0000256" key="11">
    <source>
        <dbReference type="ARBA" id="ARBA00032707"/>
    </source>
</evidence>
<protein>
    <recommendedName>
        <fullName evidence="4 14">Undecaprenyl-diphosphatase</fullName>
        <ecNumber evidence="3 14">3.6.1.27</ecNumber>
    </recommendedName>
    <alternativeName>
        <fullName evidence="12 14">Bacitracin resistance protein</fullName>
    </alternativeName>
    <alternativeName>
        <fullName evidence="11 14">Undecaprenyl pyrophosphate phosphatase</fullName>
    </alternativeName>
</protein>
<dbReference type="OrthoDB" id="9808289at2"/>
<evidence type="ECO:0000256" key="12">
    <source>
        <dbReference type="ARBA" id="ARBA00032932"/>
    </source>
</evidence>
<evidence type="ECO:0000256" key="2">
    <source>
        <dbReference type="ARBA" id="ARBA00010621"/>
    </source>
</evidence>
<dbReference type="RefSeq" id="WP_133588501.1">
    <property type="nucleotide sequence ID" value="NZ_CP037953.1"/>
</dbReference>
<dbReference type="GO" id="GO:0050380">
    <property type="term" value="F:undecaprenyl-diphosphatase activity"/>
    <property type="evidence" value="ECO:0007669"/>
    <property type="project" value="UniProtKB-UniRule"/>
</dbReference>
<evidence type="ECO:0000256" key="3">
    <source>
        <dbReference type="ARBA" id="ARBA00012374"/>
    </source>
</evidence>
<name>A0A4R6UV75_9GAMM</name>
<evidence type="ECO:0000256" key="1">
    <source>
        <dbReference type="ARBA" id="ARBA00004651"/>
    </source>
</evidence>
<dbReference type="PANTHER" id="PTHR30622:SF3">
    <property type="entry name" value="UNDECAPRENYL-DIPHOSPHATASE"/>
    <property type="match status" value="1"/>
</dbReference>
<evidence type="ECO:0000313" key="16">
    <source>
        <dbReference type="Proteomes" id="UP000295375"/>
    </source>
</evidence>
<sequence>MDWWILVLALIQGIVEGLTEFLPVSSTGHLIVSGALIGFTGEKAKVFEVVIQVGAILAIFFEYRQRVWQLTTGVWHDRNEQRFFFNIVISFIPAAVLGVLFASTIKSVLFNPITVAGAFIVGGVIMIWAEKRTHRITVATIDDVRWQDALKVGLAQCLSLIPGTSRSGATIIGALLFGYSRKAATEFSFFLSIPMIFGAAVYDGWKSRELFTMADLPMFAVGFIAAFFSAWLCVRWLLRFISTHTFIPLAWYRIAFGLVILLTAGMGWVDWHAS</sequence>
<dbReference type="AlphaFoldDB" id="A0A4R6UV75"/>
<accession>A0A4R6UV75</accession>
<dbReference type="GO" id="GO:0008360">
    <property type="term" value="P:regulation of cell shape"/>
    <property type="evidence" value="ECO:0007669"/>
    <property type="project" value="UniProtKB-KW"/>
</dbReference>
<evidence type="ECO:0000256" key="10">
    <source>
        <dbReference type="ARBA" id="ARBA00023251"/>
    </source>
</evidence>
<keyword evidence="5 14" id="KW-1003">Cell membrane</keyword>
<evidence type="ECO:0000256" key="13">
    <source>
        <dbReference type="ARBA" id="ARBA00047594"/>
    </source>
</evidence>
<keyword evidence="6 14" id="KW-0812">Transmembrane</keyword>
<keyword evidence="14" id="KW-0573">Peptidoglycan synthesis</keyword>
<keyword evidence="14" id="KW-0133">Cell shape</keyword>
<keyword evidence="8 14" id="KW-1133">Transmembrane helix</keyword>
<dbReference type="GO" id="GO:0009252">
    <property type="term" value="P:peptidoglycan biosynthetic process"/>
    <property type="evidence" value="ECO:0007669"/>
    <property type="project" value="UniProtKB-KW"/>
</dbReference>
<dbReference type="EMBL" id="SNYM01000003">
    <property type="protein sequence ID" value="TDQ49839.1"/>
    <property type="molecule type" value="Genomic_DNA"/>
</dbReference>
<dbReference type="GO" id="GO:0046677">
    <property type="term" value="P:response to antibiotic"/>
    <property type="evidence" value="ECO:0007669"/>
    <property type="project" value="UniProtKB-UniRule"/>
</dbReference>
<dbReference type="Proteomes" id="UP000295375">
    <property type="component" value="Unassembled WGS sequence"/>
</dbReference>
<keyword evidence="14" id="KW-0961">Cell wall biogenesis/degradation</keyword>
<dbReference type="EC" id="3.6.1.27" evidence="3 14"/>
<dbReference type="GO" id="GO:0071555">
    <property type="term" value="P:cell wall organization"/>
    <property type="evidence" value="ECO:0007669"/>
    <property type="project" value="UniProtKB-KW"/>
</dbReference>
<comment type="function">
    <text evidence="14">Catalyzes the dephosphorylation of undecaprenyl diphosphate (UPP). Confers resistance to bacitracin.</text>
</comment>
<feature type="transmembrane region" description="Helical" evidence="14">
    <location>
        <begin position="83"/>
        <end position="102"/>
    </location>
</feature>
<evidence type="ECO:0000256" key="6">
    <source>
        <dbReference type="ARBA" id="ARBA00022692"/>
    </source>
</evidence>
<keyword evidence="10 14" id="KW-0046">Antibiotic resistance</keyword>
<keyword evidence="7 14" id="KW-0378">Hydrolase</keyword>
<dbReference type="NCBIfam" id="NF001389">
    <property type="entry name" value="PRK00281.1-2"/>
    <property type="match status" value="1"/>
</dbReference>
<dbReference type="PANTHER" id="PTHR30622">
    <property type="entry name" value="UNDECAPRENYL-DIPHOSPHATASE"/>
    <property type="match status" value="1"/>
</dbReference>
<evidence type="ECO:0000256" key="9">
    <source>
        <dbReference type="ARBA" id="ARBA00023136"/>
    </source>
</evidence>
<evidence type="ECO:0000313" key="15">
    <source>
        <dbReference type="EMBL" id="TDQ49839.1"/>
    </source>
</evidence>
<feature type="transmembrane region" description="Helical" evidence="14">
    <location>
        <begin position="46"/>
        <end position="63"/>
    </location>
</feature>
<reference evidence="15 16" key="1">
    <citation type="submission" date="2019-03" db="EMBL/GenBank/DDBJ databases">
        <title>Genomic Encyclopedia of Type Strains, Phase IV (KMG-IV): sequencing the most valuable type-strain genomes for metagenomic binning, comparative biology and taxonomic classification.</title>
        <authorList>
            <person name="Goeker M."/>
        </authorList>
    </citation>
    <scope>NUCLEOTIDE SEQUENCE [LARGE SCALE GENOMIC DNA]</scope>
    <source>
        <strain evidence="15 16">DSM 103792</strain>
    </source>
</reference>
<feature type="transmembrane region" description="Helical" evidence="14">
    <location>
        <begin position="187"/>
        <end position="205"/>
    </location>
</feature>
<feature type="transmembrane region" description="Helical" evidence="14">
    <location>
        <begin position="108"/>
        <end position="129"/>
    </location>
</feature>
<comment type="catalytic activity">
    <reaction evidence="13 14">
        <text>di-trans,octa-cis-undecaprenyl diphosphate + H2O = di-trans,octa-cis-undecaprenyl phosphate + phosphate + H(+)</text>
        <dbReference type="Rhea" id="RHEA:28094"/>
        <dbReference type="ChEBI" id="CHEBI:15377"/>
        <dbReference type="ChEBI" id="CHEBI:15378"/>
        <dbReference type="ChEBI" id="CHEBI:43474"/>
        <dbReference type="ChEBI" id="CHEBI:58405"/>
        <dbReference type="ChEBI" id="CHEBI:60392"/>
        <dbReference type="EC" id="3.6.1.27"/>
    </reaction>
</comment>
<organism evidence="15 16">
    <name type="scientific">Permianibacter aggregans</name>
    <dbReference type="NCBI Taxonomy" id="1510150"/>
    <lineage>
        <taxon>Bacteria</taxon>
        <taxon>Pseudomonadati</taxon>
        <taxon>Pseudomonadota</taxon>
        <taxon>Gammaproteobacteria</taxon>
        <taxon>Pseudomonadales</taxon>
        <taxon>Pseudomonadaceae</taxon>
        <taxon>Permianibacter</taxon>
    </lineage>
</organism>
<evidence type="ECO:0000256" key="8">
    <source>
        <dbReference type="ARBA" id="ARBA00022989"/>
    </source>
</evidence>
<comment type="similarity">
    <text evidence="2 14">Belongs to the UppP family.</text>
</comment>
<comment type="miscellaneous">
    <text evidence="14">Bacitracin is thought to be involved in the inhibition of peptidoglycan synthesis by sequestering undecaprenyl diphosphate, thereby reducing the pool of lipid carrier available.</text>
</comment>
<evidence type="ECO:0000256" key="7">
    <source>
        <dbReference type="ARBA" id="ARBA00022801"/>
    </source>
</evidence>
<keyword evidence="16" id="KW-1185">Reference proteome</keyword>
<dbReference type="GO" id="GO:0005886">
    <property type="term" value="C:plasma membrane"/>
    <property type="evidence" value="ECO:0007669"/>
    <property type="project" value="UniProtKB-SubCell"/>
</dbReference>
<keyword evidence="9 14" id="KW-0472">Membrane</keyword>
<evidence type="ECO:0000256" key="5">
    <source>
        <dbReference type="ARBA" id="ARBA00022475"/>
    </source>
</evidence>
<comment type="subcellular location">
    <subcellularLocation>
        <location evidence="1 14">Cell membrane</location>
        <topology evidence="1 14">Multi-pass membrane protein</topology>
    </subcellularLocation>
</comment>
<comment type="caution">
    <text evidence="15">The sequence shown here is derived from an EMBL/GenBank/DDBJ whole genome shotgun (WGS) entry which is preliminary data.</text>
</comment>
<feature type="transmembrane region" description="Helical" evidence="14">
    <location>
        <begin position="217"/>
        <end position="238"/>
    </location>
</feature>
<dbReference type="Pfam" id="PF02673">
    <property type="entry name" value="BacA"/>
    <property type="match status" value="1"/>
</dbReference>